<dbReference type="Pfam" id="PF00004">
    <property type="entry name" value="AAA"/>
    <property type="match status" value="1"/>
</dbReference>
<dbReference type="Proteomes" id="UP000010116">
    <property type="component" value="Unassembled WGS sequence"/>
</dbReference>
<evidence type="ECO:0000256" key="1">
    <source>
        <dbReference type="ARBA" id="ARBA00008675"/>
    </source>
</evidence>
<dbReference type="EMBL" id="JH611190">
    <property type="protein sequence ID" value="EJP72531.1"/>
    <property type="molecule type" value="Genomic_DNA"/>
</dbReference>
<dbReference type="PROSITE" id="PS51903">
    <property type="entry name" value="CLP_R"/>
    <property type="match status" value="1"/>
</dbReference>
<dbReference type="Pfam" id="PF07724">
    <property type="entry name" value="AAA_2"/>
    <property type="match status" value="1"/>
</dbReference>
<dbReference type="InterPro" id="IPR013461">
    <property type="entry name" value="ClpA"/>
</dbReference>
<dbReference type="Pfam" id="PF10431">
    <property type="entry name" value="ClpB_D2-small"/>
    <property type="match status" value="1"/>
</dbReference>
<dbReference type="CDD" id="cd00009">
    <property type="entry name" value="AAA"/>
    <property type="match status" value="1"/>
</dbReference>
<evidence type="ECO:0000256" key="3">
    <source>
        <dbReference type="ARBA" id="ARBA00022741"/>
    </source>
</evidence>
<dbReference type="SUPFAM" id="SSF52540">
    <property type="entry name" value="P-loop containing nucleoside triphosphate hydrolases"/>
    <property type="match status" value="2"/>
</dbReference>
<protein>
    <submittedName>
        <fullName evidence="9">ATP-dependent Clp protease ATP-binding subunit ClpA</fullName>
    </submittedName>
</protein>
<dbReference type="InterPro" id="IPR003593">
    <property type="entry name" value="AAA+_ATPase"/>
</dbReference>
<dbReference type="FunFam" id="3.40.50.300:FF:000025">
    <property type="entry name" value="ATP-dependent Clp protease subunit"/>
    <property type="match status" value="1"/>
</dbReference>
<evidence type="ECO:0000313" key="9">
    <source>
        <dbReference type="EMBL" id="EJP72531.1"/>
    </source>
</evidence>
<feature type="region of interest" description="Disordered" evidence="7">
    <location>
        <begin position="139"/>
        <end position="163"/>
    </location>
</feature>
<feature type="domain" description="Clp R" evidence="8">
    <location>
        <begin position="1"/>
        <end position="146"/>
    </location>
</feature>
<evidence type="ECO:0000256" key="2">
    <source>
        <dbReference type="ARBA" id="ARBA00022737"/>
    </source>
</evidence>
<dbReference type="AlphaFoldDB" id="J5KI40"/>
<organism evidence="9 10">
    <name type="scientific">SAR86 cluster bacterium SAR86B</name>
    <dbReference type="NCBI Taxonomy" id="1123867"/>
    <lineage>
        <taxon>Bacteria</taxon>
        <taxon>Pseudomonadati</taxon>
        <taxon>Pseudomonadota</taxon>
        <taxon>Gammaproteobacteria</taxon>
        <taxon>SAR86 cluster</taxon>
    </lineage>
</organism>
<dbReference type="InterPro" id="IPR003959">
    <property type="entry name" value="ATPase_AAA_core"/>
</dbReference>
<dbReference type="Gene3D" id="1.10.1780.10">
    <property type="entry name" value="Clp, N-terminal domain"/>
    <property type="match status" value="1"/>
</dbReference>
<dbReference type="GO" id="GO:0005524">
    <property type="term" value="F:ATP binding"/>
    <property type="evidence" value="ECO:0007669"/>
    <property type="project" value="UniProtKB-KW"/>
</dbReference>
<gene>
    <name evidence="9" type="primary">clpA</name>
    <name evidence="9" type="ORF">NT02SARS_1093</name>
</gene>
<dbReference type="GO" id="GO:0005737">
    <property type="term" value="C:cytoplasm"/>
    <property type="evidence" value="ECO:0007669"/>
    <property type="project" value="TreeGrafter"/>
</dbReference>
<dbReference type="PANTHER" id="PTHR11638">
    <property type="entry name" value="ATP-DEPENDENT CLP PROTEASE"/>
    <property type="match status" value="1"/>
</dbReference>
<evidence type="ECO:0000259" key="8">
    <source>
        <dbReference type="PROSITE" id="PS51903"/>
    </source>
</evidence>
<keyword evidence="2 6" id="KW-0677">Repeat</keyword>
<dbReference type="InterPro" id="IPR028299">
    <property type="entry name" value="ClpA/B_CS2"/>
</dbReference>
<dbReference type="Pfam" id="PF17871">
    <property type="entry name" value="AAA_lid_9"/>
    <property type="match status" value="1"/>
</dbReference>
<dbReference type="InterPro" id="IPR027417">
    <property type="entry name" value="P-loop_NTPase"/>
</dbReference>
<evidence type="ECO:0000256" key="6">
    <source>
        <dbReference type="PROSITE-ProRule" id="PRU01251"/>
    </source>
</evidence>
<dbReference type="PRINTS" id="PR00300">
    <property type="entry name" value="CLPPROTEASEA"/>
</dbReference>
<accession>J5KI40</accession>
<dbReference type="InterPro" id="IPR036628">
    <property type="entry name" value="Clp_N_dom_sf"/>
</dbReference>
<dbReference type="GO" id="GO:0016887">
    <property type="term" value="F:ATP hydrolysis activity"/>
    <property type="evidence" value="ECO:0007669"/>
    <property type="project" value="InterPro"/>
</dbReference>
<evidence type="ECO:0000256" key="7">
    <source>
        <dbReference type="SAM" id="MobiDB-lite"/>
    </source>
</evidence>
<dbReference type="InterPro" id="IPR019489">
    <property type="entry name" value="Clp_ATPase_C"/>
</dbReference>
<name>J5KI40_9GAMM</name>
<evidence type="ECO:0000256" key="5">
    <source>
        <dbReference type="ARBA" id="ARBA00023186"/>
    </source>
</evidence>
<dbReference type="InterPro" id="IPR004176">
    <property type="entry name" value="Clp_R_N"/>
</dbReference>
<sequence length="747" mass="83449">MFSKELEISIASLFDQAQEANIQYITVEHLLLTILNDYDVKDCLESSDIHIETFKQDLNDQLKKTSISKTDNKKPVQPTLGFQRVLQRAVFHIQSSGKGVVKPINILVAIFSEKESFSVYLLNKNNLTRLDVVTYISHGPSKPSKEEQISTENNAEETNTTTSPDFLINLNNEVADKNIDKLIGRTTEIERIIQILARRTKNNPLLVGESGVGKTAIAEGIAECIVEGNVPDLLKDSTVYSLDIGALIAGTKYRGDFEKRLKSVLSFLEKEDNSILFIDEIHTIIGAGSASGGSLDVSNLLKPALGKGKLRCIGSTTFQEYRGIFNQNQALSRRFQKIDIHEPSSDECFEIIQGIKVLYETFHNVTYTDEAIKSAIELSNKYINDRFLPDKAIDIIDETGAFININRNKTSKLKVAKEDIEKTISKITKIPEQNISSTDKKSLKNLKQNLQRVIFGQDRAVDALVTAIKLSRAGLRDDNKTIGSFLFTGPTGVGKTEISKQLANILGIELIRFDMSEYMERHTVSRLIGAPPGYVGFDQGGLLTESIVKNPNAVLLLDEIEKAHPDIFNILLQVMDAGVLTDNNGRKADFRNVVLIMTTNVGADLLSKRNIGFNSDTNESDAMNSLKRLFSPEFRNRLDDVVQFDYLDEKIIHSIVDKFLIKLQAQLDAKSVEINVEKNVIEWIANNGYNKDMGARPMERFIDKNIKKPLVDKILFGKLNKGGVIKISLKDGEIIFTEISNKDSVKV</sequence>
<keyword evidence="9" id="KW-0378">Hydrolase</keyword>
<dbReference type="GO" id="GO:0043335">
    <property type="term" value="P:protein unfolding"/>
    <property type="evidence" value="ECO:0007669"/>
    <property type="project" value="InterPro"/>
</dbReference>
<dbReference type="Gene3D" id="1.10.8.60">
    <property type="match status" value="2"/>
</dbReference>
<evidence type="ECO:0000256" key="4">
    <source>
        <dbReference type="ARBA" id="ARBA00022840"/>
    </source>
</evidence>
<dbReference type="CDD" id="cd19499">
    <property type="entry name" value="RecA-like_ClpB_Hsp104-like"/>
    <property type="match status" value="1"/>
</dbReference>
<reference evidence="9 10" key="1">
    <citation type="journal article" date="2012" name="ISME J.">
        <title>Genomic insights to SAR86, an abundant and uncultivated marine bacterial lineage.</title>
        <authorList>
            <person name="Dupont C.L."/>
            <person name="Rusch D.B."/>
            <person name="Yooseph S."/>
            <person name="Lombardo M.J."/>
            <person name="Richter R.A."/>
            <person name="Valas R."/>
            <person name="Novotny M."/>
            <person name="Yee-Greenbaum J."/>
            <person name="Selengut J.D."/>
            <person name="Haft D.H."/>
            <person name="Halpern A.L."/>
            <person name="Lasken R.S."/>
            <person name="Nealson K."/>
            <person name="Friedman R."/>
            <person name="Venter J.C."/>
        </authorList>
    </citation>
    <scope>NUCLEOTIDE SEQUENCE [LARGE SCALE GENOMIC DNA]</scope>
</reference>
<feature type="compositionally biased region" description="Low complexity" evidence="7">
    <location>
        <begin position="151"/>
        <end position="162"/>
    </location>
</feature>
<dbReference type="InterPro" id="IPR001270">
    <property type="entry name" value="ClpA/B"/>
</dbReference>
<dbReference type="GO" id="GO:0006508">
    <property type="term" value="P:proteolysis"/>
    <property type="evidence" value="ECO:0007669"/>
    <property type="project" value="UniProtKB-KW"/>
</dbReference>
<dbReference type="SMART" id="SM00382">
    <property type="entry name" value="AAA"/>
    <property type="match status" value="2"/>
</dbReference>
<evidence type="ECO:0000313" key="10">
    <source>
        <dbReference type="Proteomes" id="UP000010116"/>
    </source>
</evidence>
<comment type="similarity">
    <text evidence="1">Belongs to the ClpA/ClpB family.</text>
</comment>
<keyword evidence="4 9" id="KW-0067">ATP-binding</keyword>
<keyword evidence="3" id="KW-0547">Nucleotide-binding</keyword>
<keyword evidence="9" id="KW-0645">Protease</keyword>
<dbReference type="PROSITE" id="PS00871">
    <property type="entry name" value="CLPAB_2"/>
    <property type="match status" value="1"/>
</dbReference>
<dbReference type="PANTHER" id="PTHR11638:SF111">
    <property type="entry name" value="ATP-DEPENDENT CLP PROTEASE ATP-BINDING SUBUNIT CLPA"/>
    <property type="match status" value="1"/>
</dbReference>
<dbReference type="SMART" id="SM01086">
    <property type="entry name" value="ClpB_D2-small"/>
    <property type="match status" value="1"/>
</dbReference>
<dbReference type="Pfam" id="PF02861">
    <property type="entry name" value="Clp_N"/>
    <property type="match status" value="1"/>
</dbReference>
<dbReference type="HOGENOM" id="CLU_005070_4_2_6"/>
<dbReference type="SUPFAM" id="SSF81923">
    <property type="entry name" value="Double Clp-N motif"/>
    <property type="match status" value="1"/>
</dbReference>
<dbReference type="InterPro" id="IPR041546">
    <property type="entry name" value="ClpA/ClpB_AAA_lid"/>
</dbReference>
<dbReference type="NCBIfam" id="TIGR02639">
    <property type="entry name" value="ClpA"/>
    <property type="match status" value="1"/>
</dbReference>
<dbReference type="GO" id="GO:0008233">
    <property type="term" value="F:peptidase activity"/>
    <property type="evidence" value="ECO:0007669"/>
    <property type="project" value="UniProtKB-KW"/>
</dbReference>
<proteinExistence type="inferred from homology"/>
<dbReference type="InterPro" id="IPR050130">
    <property type="entry name" value="ClpA_ClpB"/>
</dbReference>
<keyword evidence="5" id="KW-0143">Chaperone</keyword>
<dbReference type="GO" id="GO:0034605">
    <property type="term" value="P:cellular response to heat"/>
    <property type="evidence" value="ECO:0007669"/>
    <property type="project" value="TreeGrafter"/>
</dbReference>
<dbReference type="Gene3D" id="3.40.50.300">
    <property type="entry name" value="P-loop containing nucleotide triphosphate hydrolases"/>
    <property type="match status" value="2"/>
</dbReference>